<dbReference type="InterPro" id="IPR003700">
    <property type="entry name" value="Pantoate_hydroxy_MeTrfase"/>
</dbReference>
<comment type="subcellular location">
    <subcellularLocation>
        <location evidence="7">Cytoplasm</location>
    </subcellularLocation>
</comment>
<comment type="pathway">
    <text evidence="1 7">Cofactor biosynthesis; (R)-pantothenate biosynthesis; (R)-pantoate from 3-methyl-2-oxobutanoate: step 1/2.</text>
</comment>
<dbReference type="CDD" id="cd06557">
    <property type="entry name" value="KPHMT-like"/>
    <property type="match status" value="1"/>
</dbReference>
<dbReference type="FunFam" id="3.20.20.60:FF:000003">
    <property type="entry name" value="3-methyl-2-oxobutanoate hydroxymethyltransferase"/>
    <property type="match status" value="1"/>
</dbReference>
<dbReference type="EC" id="2.1.2.11" evidence="7"/>
<dbReference type="PANTHER" id="PTHR20881">
    <property type="entry name" value="3-METHYL-2-OXOBUTANOATE HYDROXYMETHYLTRANSFERASE"/>
    <property type="match status" value="1"/>
</dbReference>
<dbReference type="GO" id="GO:0015940">
    <property type="term" value="P:pantothenate biosynthetic process"/>
    <property type="evidence" value="ECO:0007669"/>
    <property type="project" value="UniProtKB-UniRule"/>
</dbReference>
<keyword evidence="7 10" id="KW-0479">Metal-binding</keyword>
<organism evidence="11 12">
    <name type="scientific">Anaerotruncus colihominis</name>
    <dbReference type="NCBI Taxonomy" id="169435"/>
    <lineage>
        <taxon>Bacteria</taxon>
        <taxon>Bacillati</taxon>
        <taxon>Bacillota</taxon>
        <taxon>Clostridia</taxon>
        <taxon>Eubacteriales</taxon>
        <taxon>Oscillospiraceae</taxon>
        <taxon>Anaerotruncus</taxon>
    </lineage>
</organism>
<dbReference type="NCBIfam" id="NF001452">
    <property type="entry name" value="PRK00311.1"/>
    <property type="match status" value="1"/>
</dbReference>
<feature type="active site" description="Proton acceptor" evidence="7 8">
    <location>
        <position position="182"/>
    </location>
</feature>
<keyword evidence="12" id="KW-1185">Reference proteome</keyword>
<protein>
    <recommendedName>
        <fullName evidence="7">3-methyl-2-oxobutanoate hydroxymethyltransferase</fullName>
        <ecNumber evidence="7">2.1.2.11</ecNumber>
    </recommendedName>
    <alternativeName>
        <fullName evidence="7">Ketopantoate hydroxymethyltransferase</fullName>
        <shortName evidence="7">KPHMT</shortName>
    </alternativeName>
</protein>
<evidence type="ECO:0000256" key="2">
    <source>
        <dbReference type="ARBA" id="ARBA00008676"/>
    </source>
</evidence>
<keyword evidence="11" id="KW-0489">Methyltransferase</keyword>
<comment type="cofactor">
    <cofactor evidence="7 10">
        <name>Mg(2+)</name>
        <dbReference type="ChEBI" id="CHEBI:18420"/>
    </cofactor>
    <text evidence="7 10">Binds 1 Mg(2+) ion per subunit.</text>
</comment>
<evidence type="ECO:0000256" key="6">
    <source>
        <dbReference type="ARBA" id="ARBA00056497"/>
    </source>
</evidence>
<dbReference type="SUPFAM" id="SSF51621">
    <property type="entry name" value="Phosphoenolpyruvate/pyruvate domain"/>
    <property type="match status" value="1"/>
</dbReference>
<dbReference type="InterPro" id="IPR015813">
    <property type="entry name" value="Pyrv/PenolPyrv_kinase-like_dom"/>
</dbReference>
<feature type="binding site" evidence="7 9">
    <location>
        <position position="83"/>
    </location>
    <ligand>
        <name>3-methyl-2-oxobutanoate</name>
        <dbReference type="ChEBI" id="CHEBI:11851"/>
    </ligand>
</feature>
<dbReference type="Pfam" id="PF02548">
    <property type="entry name" value="Pantoate_transf"/>
    <property type="match status" value="1"/>
</dbReference>
<comment type="function">
    <text evidence="6 7">Catalyzes the reversible reaction in which hydroxymethyl group from 5,10-methylenetetrahydrofolate is transferred onto alpha-ketoisovalerate to form ketopantoate.</text>
</comment>
<evidence type="ECO:0000256" key="10">
    <source>
        <dbReference type="PIRSR" id="PIRSR000388-3"/>
    </source>
</evidence>
<evidence type="ECO:0000256" key="8">
    <source>
        <dbReference type="PIRSR" id="PIRSR000388-1"/>
    </source>
</evidence>
<dbReference type="PIRSF" id="PIRSF000388">
    <property type="entry name" value="Pantoate_hydroxy_MeTrfase"/>
    <property type="match status" value="1"/>
</dbReference>
<evidence type="ECO:0000256" key="5">
    <source>
        <dbReference type="ARBA" id="ARBA00022679"/>
    </source>
</evidence>
<dbReference type="EMBL" id="QXWK01000001">
    <property type="protein sequence ID" value="NBH60346.1"/>
    <property type="molecule type" value="Genomic_DNA"/>
</dbReference>
<feature type="binding site" evidence="7 10">
    <location>
        <position position="44"/>
    </location>
    <ligand>
        <name>Mg(2+)</name>
        <dbReference type="ChEBI" id="CHEBI:18420"/>
    </ligand>
</feature>
<evidence type="ECO:0000256" key="9">
    <source>
        <dbReference type="PIRSR" id="PIRSR000388-2"/>
    </source>
</evidence>
<dbReference type="PANTHER" id="PTHR20881:SF0">
    <property type="entry name" value="3-METHYL-2-OXOBUTANOATE HYDROXYMETHYLTRANSFERASE"/>
    <property type="match status" value="1"/>
</dbReference>
<dbReference type="NCBIfam" id="TIGR00222">
    <property type="entry name" value="panB"/>
    <property type="match status" value="1"/>
</dbReference>
<dbReference type="Proteomes" id="UP000446866">
    <property type="component" value="Unassembled WGS sequence"/>
</dbReference>
<evidence type="ECO:0000256" key="4">
    <source>
        <dbReference type="ARBA" id="ARBA00022655"/>
    </source>
</evidence>
<comment type="catalytic activity">
    <reaction evidence="7">
        <text>(6R)-5,10-methylene-5,6,7,8-tetrahydrofolate + 3-methyl-2-oxobutanoate + H2O = 2-dehydropantoate + (6S)-5,6,7,8-tetrahydrofolate</text>
        <dbReference type="Rhea" id="RHEA:11824"/>
        <dbReference type="ChEBI" id="CHEBI:11561"/>
        <dbReference type="ChEBI" id="CHEBI:11851"/>
        <dbReference type="ChEBI" id="CHEBI:15377"/>
        <dbReference type="ChEBI" id="CHEBI:15636"/>
        <dbReference type="ChEBI" id="CHEBI:57453"/>
        <dbReference type="EC" id="2.1.2.11"/>
    </reaction>
</comment>
<dbReference type="GO" id="GO:0008168">
    <property type="term" value="F:methyltransferase activity"/>
    <property type="evidence" value="ECO:0007669"/>
    <property type="project" value="UniProtKB-KW"/>
</dbReference>
<name>A0A845QG86_9FIRM</name>
<dbReference type="InterPro" id="IPR040442">
    <property type="entry name" value="Pyrv_kinase-like_dom_sf"/>
</dbReference>
<evidence type="ECO:0000313" key="11">
    <source>
        <dbReference type="EMBL" id="NBH60346.1"/>
    </source>
</evidence>
<gene>
    <name evidence="7 11" type="primary">panB</name>
    <name evidence="11" type="ORF">D0435_01480</name>
</gene>
<comment type="subunit">
    <text evidence="3 7">Homodecamer; pentamer of dimers.</text>
</comment>
<evidence type="ECO:0000256" key="1">
    <source>
        <dbReference type="ARBA" id="ARBA00005033"/>
    </source>
</evidence>
<sequence length="275" mass="29324">MKNTVATLKQQKLDGDKITMLTAYDYSTAKLMDEVGVNTILVGDSLGMTMLGYEDTLSVTMEDMIHHTAAVARGTKNALVVGDMPFMSYQTSVYDAVVNAGRLMKEGRCQAVKLEGGAAVCPQIKAIVEASIPVVAHIGLTPQSVNAFGGFKVQGKSEEAAKKLIEEAKAVEEAGAFAVVLECVPGKLAKIISETISIPTIGIGAGNGCDGQVLVYQDMLAIFSDFKPKFVKRFADVGAAMREGIAGYIEEVKAGTFPAEEHTFKISDDVINKLY</sequence>
<keyword evidence="7" id="KW-0963">Cytoplasm</keyword>
<dbReference type="GO" id="GO:0000287">
    <property type="term" value="F:magnesium ion binding"/>
    <property type="evidence" value="ECO:0007669"/>
    <property type="project" value="TreeGrafter"/>
</dbReference>
<evidence type="ECO:0000313" key="12">
    <source>
        <dbReference type="Proteomes" id="UP000446866"/>
    </source>
</evidence>
<feature type="binding site" evidence="7 9">
    <location>
        <begin position="44"/>
        <end position="45"/>
    </location>
    <ligand>
        <name>3-methyl-2-oxobutanoate</name>
        <dbReference type="ChEBI" id="CHEBI:11851"/>
    </ligand>
</feature>
<dbReference type="GO" id="GO:0003864">
    <property type="term" value="F:3-methyl-2-oxobutanoate hydroxymethyltransferase activity"/>
    <property type="evidence" value="ECO:0007669"/>
    <property type="project" value="UniProtKB-UniRule"/>
</dbReference>
<dbReference type="Gene3D" id="3.20.20.60">
    <property type="entry name" value="Phosphoenolpyruvate-binding domains"/>
    <property type="match status" value="1"/>
</dbReference>
<comment type="caution">
    <text evidence="11">The sequence shown here is derived from an EMBL/GenBank/DDBJ whole genome shotgun (WGS) entry which is preliminary data.</text>
</comment>
<proteinExistence type="inferred from homology"/>
<keyword evidence="5 7" id="KW-0808">Transferase</keyword>
<dbReference type="GO" id="GO:0005737">
    <property type="term" value="C:cytoplasm"/>
    <property type="evidence" value="ECO:0007669"/>
    <property type="project" value="UniProtKB-SubCell"/>
</dbReference>
<dbReference type="RefSeq" id="WP_160200637.1">
    <property type="nucleotide sequence ID" value="NZ_QXWK01000001.1"/>
</dbReference>
<dbReference type="AlphaFoldDB" id="A0A845QG86"/>
<comment type="similarity">
    <text evidence="2 7">Belongs to the PanB family.</text>
</comment>
<feature type="binding site" evidence="7 9">
    <location>
        <position position="113"/>
    </location>
    <ligand>
        <name>3-methyl-2-oxobutanoate</name>
        <dbReference type="ChEBI" id="CHEBI:11851"/>
    </ligand>
</feature>
<dbReference type="HAMAP" id="MF_00156">
    <property type="entry name" value="PanB"/>
    <property type="match status" value="1"/>
</dbReference>
<dbReference type="GO" id="GO:0032259">
    <property type="term" value="P:methylation"/>
    <property type="evidence" value="ECO:0007669"/>
    <property type="project" value="UniProtKB-KW"/>
</dbReference>
<evidence type="ECO:0000256" key="3">
    <source>
        <dbReference type="ARBA" id="ARBA00011424"/>
    </source>
</evidence>
<keyword evidence="4 7" id="KW-0566">Pantothenate biosynthesis</keyword>
<keyword evidence="7 10" id="KW-0460">Magnesium</keyword>
<dbReference type="UniPathway" id="UPA00028">
    <property type="reaction ID" value="UER00003"/>
</dbReference>
<evidence type="ECO:0000256" key="7">
    <source>
        <dbReference type="HAMAP-Rule" id="MF_00156"/>
    </source>
</evidence>
<feature type="binding site" evidence="7 10">
    <location>
        <position position="83"/>
    </location>
    <ligand>
        <name>Mg(2+)</name>
        <dbReference type="ChEBI" id="CHEBI:18420"/>
    </ligand>
</feature>
<reference evidence="11 12" key="1">
    <citation type="submission" date="2018-08" db="EMBL/GenBank/DDBJ databases">
        <title>Murine metabolic-syndrome-specific gut microbial biobank.</title>
        <authorList>
            <person name="Liu C."/>
        </authorList>
    </citation>
    <scope>NUCLEOTIDE SEQUENCE [LARGE SCALE GENOMIC DNA]</scope>
    <source>
        <strain evidence="11 12">28</strain>
    </source>
</reference>
<accession>A0A845QG86</accession>
<feature type="binding site" evidence="7 10">
    <location>
        <position position="115"/>
    </location>
    <ligand>
        <name>Mg(2+)</name>
        <dbReference type="ChEBI" id="CHEBI:18420"/>
    </ligand>
</feature>